<keyword evidence="1" id="KW-0805">Transcription regulation</keyword>
<feature type="compositionally biased region" description="Basic and acidic residues" evidence="4">
    <location>
        <begin position="1"/>
        <end position="21"/>
    </location>
</feature>
<accession>A0ABP5V7I8</accession>
<protein>
    <recommendedName>
        <fullName evidence="5">HTH hxlR-type domain-containing protein</fullName>
    </recommendedName>
</protein>
<evidence type="ECO:0000259" key="5">
    <source>
        <dbReference type="PROSITE" id="PS51118"/>
    </source>
</evidence>
<dbReference type="InterPro" id="IPR036390">
    <property type="entry name" value="WH_DNA-bd_sf"/>
</dbReference>
<gene>
    <name evidence="6" type="ORF">GCM10010170_107980</name>
</gene>
<reference evidence="7" key="1">
    <citation type="journal article" date="2019" name="Int. J. Syst. Evol. Microbiol.">
        <title>The Global Catalogue of Microorganisms (GCM) 10K type strain sequencing project: providing services to taxonomists for standard genome sequencing and annotation.</title>
        <authorList>
            <consortium name="The Broad Institute Genomics Platform"/>
            <consortium name="The Broad Institute Genome Sequencing Center for Infectious Disease"/>
            <person name="Wu L."/>
            <person name="Ma J."/>
        </authorList>
    </citation>
    <scope>NUCLEOTIDE SEQUENCE [LARGE SCALE GENOMIC DNA]</scope>
    <source>
        <strain evidence="7">JCM 3272</strain>
    </source>
</reference>
<dbReference type="Pfam" id="PF01638">
    <property type="entry name" value="HxlR"/>
    <property type="match status" value="1"/>
</dbReference>
<proteinExistence type="predicted"/>
<comment type="caution">
    <text evidence="6">The sequence shown here is derived from an EMBL/GenBank/DDBJ whole genome shotgun (WGS) entry which is preliminary data.</text>
</comment>
<keyword evidence="2" id="KW-0238">DNA-binding</keyword>
<dbReference type="Proteomes" id="UP001501444">
    <property type="component" value="Unassembled WGS sequence"/>
</dbReference>
<dbReference type="InterPro" id="IPR002577">
    <property type="entry name" value="HTH_HxlR"/>
</dbReference>
<keyword evidence="3" id="KW-0804">Transcription</keyword>
<dbReference type="InterPro" id="IPR036388">
    <property type="entry name" value="WH-like_DNA-bd_sf"/>
</dbReference>
<dbReference type="PANTHER" id="PTHR33204:SF18">
    <property type="entry name" value="TRANSCRIPTIONAL REGULATORY PROTEIN"/>
    <property type="match status" value="1"/>
</dbReference>
<evidence type="ECO:0000256" key="2">
    <source>
        <dbReference type="ARBA" id="ARBA00023125"/>
    </source>
</evidence>
<dbReference type="EMBL" id="BAAARV010000138">
    <property type="protein sequence ID" value="GAA2394248.1"/>
    <property type="molecule type" value="Genomic_DNA"/>
</dbReference>
<evidence type="ECO:0000256" key="3">
    <source>
        <dbReference type="ARBA" id="ARBA00023163"/>
    </source>
</evidence>
<dbReference type="SUPFAM" id="SSF46785">
    <property type="entry name" value="Winged helix' DNA-binding domain"/>
    <property type="match status" value="1"/>
</dbReference>
<sequence length="173" mass="18508">MTGRLAHDRDDRLPAPDRLGDHGPPGPATGAEHCDGSCHAPDGTVRGTGYRNETGGRRMSTAQGRPARIHPACPTSAFPVQVGGKWTGMAVLCLAAGPLRFTDLRAQLAPVTAKVLAETLRDMQRDGYVERHDHPANPPHVEYELTALGHSLIELIDAARAWSRRHPGAVPPA</sequence>
<dbReference type="PROSITE" id="PS51118">
    <property type="entry name" value="HTH_HXLR"/>
    <property type="match status" value="1"/>
</dbReference>
<feature type="domain" description="HTH hxlR-type" evidence="5">
    <location>
        <begin position="73"/>
        <end position="171"/>
    </location>
</feature>
<dbReference type="Gene3D" id="1.10.10.10">
    <property type="entry name" value="Winged helix-like DNA-binding domain superfamily/Winged helix DNA-binding domain"/>
    <property type="match status" value="1"/>
</dbReference>
<evidence type="ECO:0000313" key="7">
    <source>
        <dbReference type="Proteomes" id="UP001501444"/>
    </source>
</evidence>
<dbReference type="PANTHER" id="PTHR33204">
    <property type="entry name" value="TRANSCRIPTIONAL REGULATOR, MARR FAMILY"/>
    <property type="match status" value="1"/>
</dbReference>
<feature type="region of interest" description="Disordered" evidence="4">
    <location>
        <begin position="1"/>
        <end position="70"/>
    </location>
</feature>
<evidence type="ECO:0000313" key="6">
    <source>
        <dbReference type="EMBL" id="GAA2394248.1"/>
    </source>
</evidence>
<evidence type="ECO:0000256" key="1">
    <source>
        <dbReference type="ARBA" id="ARBA00023015"/>
    </source>
</evidence>
<organism evidence="6 7">
    <name type="scientific">Dactylosporangium salmoneum</name>
    <dbReference type="NCBI Taxonomy" id="53361"/>
    <lineage>
        <taxon>Bacteria</taxon>
        <taxon>Bacillati</taxon>
        <taxon>Actinomycetota</taxon>
        <taxon>Actinomycetes</taxon>
        <taxon>Micromonosporales</taxon>
        <taxon>Micromonosporaceae</taxon>
        <taxon>Dactylosporangium</taxon>
    </lineage>
</organism>
<name>A0ABP5V7I8_9ACTN</name>
<keyword evidence="7" id="KW-1185">Reference proteome</keyword>
<evidence type="ECO:0000256" key="4">
    <source>
        <dbReference type="SAM" id="MobiDB-lite"/>
    </source>
</evidence>